<dbReference type="SUPFAM" id="SSF53850">
    <property type="entry name" value="Periplasmic binding protein-like II"/>
    <property type="match status" value="1"/>
</dbReference>
<keyword evidence="2" id="KW-0813">Transport</keyword>
<keyword evidence="3 4" id="KW-0732">Signal</keyword>
<dbReference type="RefSeq" id="WP_119483058.1">
    <property type="nucleotide sequence ID" value="NZ_QXTG01000002.1"/>
</dbReference>
<evidence type="ECO:0000256" key="3">
    <source>
        <dbReference type="ARBA" id="ARBA00022729"/>
    </source>
</evidence>
<evidence type="ECO:0000313" key="5">
    <source>
        <dbReference type="EMBL" id="RIX28749.1"/>
    </source>
</evidence>
<dbReference type="InterPro" id="IPR006311">
    <property type="entry name" value="TAT_signal"/>
</dbReference>
<name>A0A3A1TY64_9MICO</name>
<evidence type="ECO:0000313" key="6">
    <source>
        <dbReference type="Proteomes" id="UP000265742"/>
    </source>
</evidence>
<feature type="signal peptide" evidence="4">
    <location>
        <begin position="1"/>
        <end position="25"/>
    </location>
</feature>
<sequence length="434" mass="45940">MPVSRRTLLASAGAASLTTLLASCAGFTGQSSNGGGGGSSKGAGTITFTTWASDTEKAAYQQLIASFEKAHKGAKVTANFVPYAQMFTNIDAQLSAGKAPDVFRAGYGQIGGYAKQGALLDLSSSLGSEKSRFIPAFWEAVNYDGKPYGVPQQTDTSAIVYNKQLMSDAGITAFPDSLDKAWSFDEFADVMSKLRAKLPASKFPFAYNWQLAGSPRWLSWLFAAGGRLLDQDLTKAALPSAAGTKALDYTKAFFEKQWVPQNSSTKSNTYADTTWLAGTTAMVSAGNFLLPEFTSAKFDWGVTYLPKDQRGADDLGGNALVATKDGNTELATEFLKYMVSDDAMSVFCGKALELPTLQSLVGKDLDWDAPKGVMPVFVDQATTITADDVAQLTVPASAAITTVLTDQLEAAFRQGQSTSTTLANIATGVNKAVA</sequence>
<dbReference type="PROSITE" id="PS51257">
    <property type="entry name" value="PROKAR_LIPOPROTEIN"/>
    <property type="match status" value="1"/>
</dbReference>
<evidence type="ECO:0000256" key="2">
    <source>
        <dbReference type="ARBA" id="ARBA00022448"/>
    </source>
</evidence>
<protein>
    <submittedName>
        <fullName evidence="5">Sugar ABC transporter substrate-binding protein</fullName>
    </submittedName>
</protein>
<gene>
    <name evidence="5" type="ORF">D1781_15275</name>
</gene>
<feature type="chain" id="PRO_5038370014" evidence="4">
    <location>
        <begin position="26"/>
        <end position="434"/>
    </location>
</feature>
<organism evidence="5 6">
    <name type="scientific">Amnibacterium setariae</name>
    <dbReference type="NCBI Taxonomy" id="2306585"/>
    <lineage>
        <taxon>Bacteria</taxon>
        <taxon>Bacillati</taxon>
        <taxon>Actinomycetota</taxon>
        <taxon>Actinomycetes</taxon>
        <taxon>Micrococcales</taxon>
        <taxon>Microbacteriaceae</taxon>
        <taxon>Amnibacterium</taxon>
    </lineage>
</organism>
<dbReference type="Proteomes" id="UP000265742">
    <property type="component" value="Unassembled WGS sequence"/>
</dbReference>
<evidence type="ECO:0000256" key="1">
    <source>
        <dbReference type="ARBA" id="ARBA00008520"/>
    </source>
</evidence>
<dbReference type="GO" id="GO:0055052">
    <property type="term" value="C:ATP-binding cassette (ABC) transporter complex, substrate-binding subunit-containing"/>
    <property type="evidence" value="ECO:0007669"/>
    <property type="project" value="TreeGrafter"/>
</dbReference>
<dbReference type="PROSITE" id="PS51318">
    <property type="entry name" value="TAT"/>
    <property type="match status" value="1"/>
</dbReference>
<proteinExistence type="inferred from homology"/>
<dbReference type="InterPro" id="IPR006059">
    <property type="entry name" value="SBP"/>
</dbReference>
<accession>A0A3A1TY64</accession>
<dbReference type="PANTHER" id="PTHR30061">
    <property type="entry name" value="MALTOSE-BINDING PERIPLASMIC PROTEIN"/>
    <property type="match status" value="1"/>
</dbReference>
<comment type="similarity">
    <text evidence="1">Belongs to the bacterial solute-binding protein 1 family.</text>
</comment>
<dbReference type="CDD" id="cd13585">
    <property type="entry name" value="PBP2_TMBP_like"/>
    <property type="match status" value="1"/>
</dbReference>
<dbReference type="EMBL" id="QXTG01000002">
    <property type="protein sequence ID" value="RIX28749.1"/>
    <property type="molecule type" value="Genomic_DNA"/>
</dbReference>
<evidence type="ECO:0000256" key="4">
    <source>
        <dbReference type="SAM" id="SignalP"/>
    </source>
</evidence>
<comment type="caution">
    <text evidence="5">The sequence shown here is derived from an EMBL/GenBank/DDBJ whole genome shotgun (WGS) entry which is preliminary data.</text>
</comment>
<reference evidence="6" key="1">
    <citation type="submission" date="2018-09" db="EMBL/GenBank/DDBJ databases">
        <authorList>
            <person name="Kim I."/>
        </authorList>
    </citation>
    <scope>NUCLEOTIDE SEQUENCE [LARGE SCALE GENOMIC DNA]</scope>
    <source>
        <strain evidence="6">DD4a</strain>
    </source>
</reference>
<keyword evidence="6" id="KW-1185">Reference proteome</keyword>
<dbReference type="AlphaFoldDB" id="A0A3A1TY64"/>
<dbReference type="GO" id="GO:0042956">
    <property type="term" value="P:maltodextrin transmembrane transport"/>
    <property type="evidence" value="ECO:0007669"/>
    <property type="project" value="TreeGrafter"/>
</dbReference>
<dbReference type="GO" id="GO:1901982">
    <property type="term" value="F:maltose binding"/>
    <property type="evidence" value="ECO:0007669"/>
    <property type="project" value="TreeGrafter"/>
</dbReference>
<dbReference type="GO" id="GO:0015768">
    <property type="term" value="P:maltose transport"/>
    <property type="evidence" value="ECO:0007669"/>
    <property type="project" value="TreeGrafter"/>
</dbReference>
<dbReference type="OrthoDB" id="7918484at2"/>
<dbReference type="Pfam" id="PF01547">
    <property type="entry name" value="SBP_bac_1"/>
    <property type="match status" value="1"/>
</dbReference>
<dbReference type="PANTHER" id="PTHR30061:SF50">
    <property type="entry name" value="MALTOSE_MALTODEXTRIN-BINDING PERIPLASMIC PROTEIN"/>
    <property type="match status" value="1"/>
</dbReference>
<dbReference type="Gene3D" id="3.40.190.10">
    <property type="entry name" value="Periplasmic binding protein-like II"/>
    <property type="match status" value="1"/>
</dbReference>